<dbReference type="SMART" id="SM00729">
    <property type="entry name" value="Elp3"/>
    <property type="match status" value="1"/>
</dbReference>
<gene>
    <name evidence="2" type="ORF">KCX82_01655</name>
</gene>
<dbReference type="SFLD" id="SFLDS00029">
    <property type="entry name" value="Radical_SAM"/>
    <property type="match status" value="1"/>
</dbReference>
<dbReference type="Gene3D" id="3.80.30.20">
    <property type="entry name" value="tm_1862 like domain"/>
    <property type="match status" value="1"/>
</dbReference>
<dbReference type="AlphaFoldDB" id="A0A8J7W061"/>
<keyword evidence="3" id="KW-1185">Reference proteome</keyword>
<dbReference type="NCBIfam" id="TIGR03960">
    <property type="entry name" value="rSAM_fuse_unch"/>
    <property type="match status" value="1"/>
</dbReference>
<dbReference type="PANTHER" id="PTHR42731:SF1">
    <property type="entry name" value="RADICAL SAM DOMAIN PROTEIN"/>
    <property type="match status" value="1"/>
</dbReference>
<dbReference type="InterPro" id="IPR045784">
    <property type="entry name" value="Radical_SAM_N2"/>
</dbReference>
<dbReference type="EMBL" id="JAGSND010000001">
    <property type="protein sequence ID" value="MBR0596570.1"/>
    <property type="molecule type" value="Genomic_DNA"/>
</dbReference>
<dbReference type="GO" id="GO:0003824">
    <property type="term" value="F:catalytic activity"/>
    <property type="evidence" value="ECO:0007669"/>
    <property type="project" value="InterPro"/>
</dbReference>
<dbReference type="PANTHER" id="PTHR42731">
    <property type="entry name" value="SLL1084 PROTEIN"/>
    <property type="match status" value="1"/>
</dbReference>
<organism evidence="2 3">
    <name type="scientific">Sinanaerobacter chloroacetimidivorans</name>
    <dbReference type="NCBI Taxonomy" id="2818044"/>
    <lineage>
        <taxon>Bacteria</taxon>
        <taxon>Bacillati</taxon>
        <taxon>Bacillota</taxon>
        <taxon>Clostridia</taxon>
        <taxon>Peptostreptococcales</taxon>
        <taxon>Anaerovoracaceae</taxon>
        <taxon>Sinanaerobacter</taxon>
    </lineage>
</organism>
<name>A0A8J7W061_9FIRM</name>
<evidence type="ECO:0000259" key="1">
    <source>
        <dbReference type="PROSITE" id="PS51918"/>
    </source>
</evidence>
<dbReference type="InterPro" id="IPR023862">
    <property type="entry name" value="CHP03960_rSAM"/>
</dbReference>
<dbReference type="RefSeq" id="WP_227016694.1">
    <property type="nucleotide sequence ID" value="NZ_JAGSND010000001.1"/>
</dbReference>
<dbReference type="Proteomes" id="UP000675664">
    <property type="component" value="Unassembled WGS sequence"/>
</dbReference>
<dbReference type="SFLD" id="SFLDG01082">
    <property type="entry name" value="B12-binding_domain_containing"/>
    <property type="match status" value="1"/>
</dbReference>
<dbReference type="Pfam" id="PF04055">
    <property type="entry name" value="Radical_SAM"/>
    <property type="match status" value="1"/>
</dbReference>
<reference evidence="2" key="1">
    <citation type="submission" date="2021-04" db="EMBL/GenBank/DDBJ databases">
        <title>Sinoanaerobacter chloroacetimidivorans sp. nov., an obligate anaerobic bacterium isolated from anaerobic sludge.</title>
        <authorList>
            <person name="Bao Y."/>
        </authorList>
    </citation>
    <scope>NUCLEOTIDE SEQUENCE</scope>
    <source>
        <strain evidence="2">BAD-6</strain>
    </source>
</reference>
<dbReference type="InterPro" id="IPR023404">
    <property type="entry name" value="rSAM_horseshoe"/>
</dbReference>
<accession>A0A8J7W061</accession>
<dbReference type="InterPro" id="IPR006638">
    <property type="entry name" value="Elp3/MiaA/NifB-like_rSAM"/>
</dbReference>
<dbReference type="PROSITE" id="PS51918">
    <property type="entry name" value="RADICAL_SAM"/>
    <property type="match status" value="1"/>
</dbReference>
<dbReference type="GO" id="GO:0051536">
    <property type="term" value="F:iron-sulfur cluster binding"/>
    <property type="evidence" value="ECO:0007669"/>
    <property type="project" value="InterPro"/>
</dbReference>
<dbReference type="InterPro" id="IPR058240">
    <property type="entry name" value="rSAM_sf"/>
</dbReference>
<protein>
    <submittedName>
        <fullName evidence="2">TIGR03960 family B12-binding radical SAM protein</fullName>
    </submittedName>
</protein>
<dbReference type="InterPro" id="IPR007197">
    <property type="entry name" value="rSAM"/>
</dbReference>
<dbReference type="CDD" id="cd01335">
    <property type="entry name" value="Radical_SAM"/>
    <property type="match status" value="1"/>
</dbReference>
<dbReference type="SUPFAM" id="SSF102114">
    <property type="entry name" value="Radical SAM enzymes"/>
    <property type="match status" value="1"/>
</dbReference>
<evidence type="ECO:0000313" key="2">
    <source>
        <dbReference type="EMBL" id="MBR0596570.1"/>
    </source>
</evidence>
<comment type="caution">
    <text evidence="2">The sequence shown here is derived from an EMBL/GenBank/DDBJ whole genome shotgun (WGS) entry which is preliminary data.</text>
</comment>
<proteinExistence type="predicted"/>
<dbReference type="Pfam" id="PF19864">
    <property type="entry name" value="Radical_SAM_N2"/>
    <property type="match status" value="1"/>
</dbReference>
<reference evidence="2" key="2">
    <citation type="submission" date="2021-04" db="EMBL/GenBank/DDBJ databases">
        <authorList>
            <person name="Liu J."/>
        </authorList>
    </citation>
    <scope>NUCLEOTIDE SEQUENCE</scope>
    <source>
        <strain evidence="2">BAD-6</strain>
    </source>
</reference>
<sequence>MTNIKDLDKLLIRVEKPARYIGGELNAIKKDLSGIHTRFGFAFPDTYEIGMSYLGLQIIYHILNQQESVYCERVFAPASDMEEMMRQEGVPLFTLETRTPVKDMDILGFTLQYELSYSNVVNMLDLAGIPVKSKDRNDSYPLIAAGGPCAYNPEPLADIIDFFMIGDGEEVLPEICNAHKKWKSTGEGKDAFLKMISQIDGVYVPAFYQPIYREDGSLLEIRKTFDKASETIRKRMVEDLDLVDFPEKTIVPFIDVVHDRAVVEIFRGCTRGCRFCQAGMVYRPVRERSKEKIKEIAARQLKATGHEELSILSLSTSDYSEIEPLVEELMNDCKGNNVSLSLPSLRLDSFSFKVLQEIQGYKKSGLTFAPEAGTQRLRDVINKSITDDDIYGAVEKAIELGWTNIKLYFMVGLPTETMEDLDGIVEIAGKIMDINYKVTGKRGGRFHITVSVSNFVPKAHTPFQWFAQNTMEEFQEKHSYLKDRLKKIKGVSFHYHDTKTSYLEAVFAKGDRRVSDALIKAVELGCKFDGWREHFQYDLWMRAFTEAGIDPDYYAYQSNEYEDVLPWDIIDAGISKEFLISENENALKSSQTQDCRRGCVGCGINKHITCAREGTL</sequence>
<evidence type="ECO:0000313" key="3">
    <source>
        <dbReference type="Proteomes" id="UP000675664"/>
    </source>
</evidence>
<feature type="domain" description="Radical SAM core" evidence="1">
    <location>
        <begin position="255"/>
        <end position="492"/>
    </location>
</feature>